<dbReference type="KEGG" id="hrr:HZS55_10815"/>
<evidence type="ECO:0000313" key="6">
    <source>
        <dbReference type="Proteomes" id="UP000509667"/>
    </source>
</evidence>
<proteinExistence type="predicted"/>
<evidence type="ECO:0000259" key="3">
    <source>
        <dbReference type="Pfam" id="PF04967"/>
    </source>
</evidence>
<dbReference type="InterPro" id="IPR007050">
    <property type="entry name" value="HTH_bacterioopsin"/>
</dbReference>
<sequence>MGVESTGGIQVRLAVEAAGACPVAASTGGDTIGRSATWSTAGEGEVVEEFDLVGDAEAADLPDEASVVFETDRSERVRFTREGGDCICEAVERLGAPVTDVSASRGTLRLSFHATDVETVRAAVDDLDAAFGSVRIDRLARTGDGEADDMVLVDRGRLTDRQQEVLETAMEMGYFERPRSANATEVAERLDIAPSTFAEHLASAQSKVLDSLLEGSA</sequence>
<feature type="domain" description="HTH bat-type" evidence="3">
    <location>
        <begin position="158"/>
        <end position="209"/>
    </location>
</feature>
<evidence type="ECO:0000313" key="5">
    <source>
        <dbReference type="EMBL" id="QLH77763.1"/>
    </source>
</evidence>
<dbReference type="GeneID" id="56078360"/>
<feature type="domain" description="DmsR-like N-terminal" evidence="4">
    <location>
        <begin position="7"/>
        <end position="141"/>
    </location>
</feature>
<gene>
    <name evidence="5" type="ORF">HZS55_10815</name>
</gene>
<evidence type="ECO:0000256" key="2">
    <source>
        <dbReference type="ARBA" id="ARBA00023163"/>
    </source>
</evidence>
<evidence type="ECO:0000259" key="4">
    <source>
        <dbReference type="Pfam" id="PF24277"/>
    </source>
</evidence>
<organism evidence="5 6">
    <name type="scientific">Halosimplex rubrum</name>
    <dbReference type="NCBI Taxonomy" id="869889"/>
    <lineage>
        <taxon>Archaea</taxon>
        <taxon>Methanobacteriati</taxon>
        <taxon>Methanobacteriota</taxon>
        <taxon>Stenosarchaea group</taxon>
        <taxon>Halobacteria</taxon>
        <taxon>Halobacteriales</taxon>
        <taxon>Haloarculaceae</taxon>
        <taxon>Halosimplex</taxon>
    </lineage>
</organism>
<dbReference type="AlphaFoldDB" id="A0A7D5P027"/>
<keyword evidence="2" id="KW-0804">Transcription</keyword>
<dbReference type="Pfam" id="PF24277">
    <property type="entry name" value="DmsR_N"/>
    <property type="match status" value="1"/>
</dbReference>
<dbReference type="PANTHER" id="PTHR34236">
    <property type="entry name" value="DIMETHYL SULFOXIDE REDUCTASE TRANSCRIPTIONAL ACTIVATOR"/>
    <property type="match status" value="1"/>
</dbReference>
<dbReference type="EMBL" id="CP058910">
    <property type="protein sequence ID" value="QLH77763.1"/>
    <property type="molecule type" value="Genomic_DNA"/>
</dbReference>
<keyword evidence="6" id="KW-1185">Reference proteome</keyword>
<dbReference type="PANTHER" id="PTHR34236:SF1">
    <property type="entry name" value="DIMETHYL SULFOXIDE REDUCTASE TRANSCRIPTIONAL ACTIVATOR"/>
    <property type="match status" value="1"/>
</dbReference>
<dbReference type="Pfam" id="PF04967">
    <property type="entry name" value="HTH_10"/>
    <property type="match status" value="1"/>
</dbReference>
<dbReference type="InterPro" id="IPR056433">
    <property type="entry name" value="DmsR-like_N"/>
</dbReference>
<dbReference type="Gene3D" id="1.10.10.10">
    <property type="entry name" value="Winged helix-like DNA-binding domain superfamily/Winged helix DNA-binding domain"/>
    <property type="match status" value="1"/>
</dbReference>
<dbReference type="RefSeq" id="WP_179911682.1">
    <property type="nucleotide sequence ID" value="NZ_CP058910.1"/>
</dbReference>
<protein>
    <submittedName>
        <fullName evidence="5">Helix-turn-helix domain-containing protein</fullName>
    </submittedName>
</protein>
<reference evidence="5 6" key="1">
    <citation type="submission" date="2020-07" db="EMBL/GenBank/DDBJ databases">
        <title>Halosimplex pelagicum sp. nov. and Halosimplex rubrum sp. nov., isolated from salted brown alga Laminaria, and emended description of the genus Halosimplex.</title>
        <authorList>
            <person name="Cui H."/>
        </authorList>
    </citation>
    <scope>NUCLEOTIDE SEQUENCE [LARGE SCALE GENOMIC DNA]</scope>
    <source>
        <strain evidence="5 6">R27</strain>
    </source>
</reference>
<name>A0A7D5P027_9EURY</name>
<dbReference type="Proteomes" id="UP000509667">
    <property type="component" value="Chromosome"/>
</dbReference>
<keyword evidence="1" id="KW-0805">Transcription regulation</keyword>
<dbReference type="OrthoDB" id="168808at2157"/>
<dbReference type="InterPro" id="IPR036388">
    <property type="entry name" value="WH-like_DNA-bd_sf"/>
</dbReference>
<accession>A0A7D5P027</accession>
<evidence type="ECO:0000256" key="1">
    <source>
        <dbReference type="ARBA" id="ARBA00023015"/>
    </source>
</evidence>